<dbReference type="GO" id="GO:0016020">
    <property type="term" value="C:membrane"/>
    <property type="evidence" value="ECO:0007669"/>
    <property type="project" value="UniProtKB-SubCell"/>
</dbReference>
<dbReference type="AlphaFoldDB" id="A0AAV9XKM4"/>
<evidence type="ECO:0000259" key="6">
    <source>
        <dbReference type="Pfam" id="PF01284"/>
    </source>
</evidence>
<keyword evidence="8" id="KW-1185">Reference proteome</keyword>
<sequence length="170" mass="19148">MSKAQTYIPRILSVALRMLQLISAIIITGIVGHYLSTLSLYNITNPNGRFIYTCIVSSTSLVYSFLCLIFWRYTVFPIDMGLFVMNLAAFGAIVNWVVGMGCRKAWDVDVQVHTWLSGRAKDQCARWAAVETFTFVSAVFYLLSGGMALWKIWKQGKGELAKPGPWFRAM</sequence>
<dbReference type="InterPro" id="IPR008253">
    <property type="entry name" value="Marvel"/>
</dbReference>
<name>A0AAV9XKM4_9PEZI</name>
<dbReference type="PANTHER" id="PTHR39608">
    <property type="entry name" value="INTEGRAL MEMBRANE PROTEIN (AFU_ORTHOLOGUE AFUA_5G08640)"/>
    <property type="match status" value="1"/>
</dbReference>
<keyword evidence="4 5" id="KW-0472">Membrane</keyword>
<feature type="transmembrane region" description="Helical" evidence="5">
    <location>
        <begin position="126"/>
        <end position="150"/>
    </location>
</feature>
<accession>A0AAV9XKM4</accession>
<dbReference type="EMBL" id="JAVHJO010000002">
    <property type="protein sequence ID" value="KAK6542679.1"/>
    <property type="molecule type" value="Genomic_DNA"/>
</dbReference>
<feature type="domain" description="MARVEL" evidence="6">
    <location>
        <begin position="12"/>
        <end position="144"/>
    </location>
</feature>
<evidence type="ECO:0000256" key="4">
    <source>
        <dbReference type="ARBA" id="ARBA00023136"/>
    </source>
</evidence>
<evidence type="ECO:0000256" key="2">
    <source>
        <dbReference type="ARBA" id="ARBA00022692"/>
    </source>
</evidence>
<evidence type="ECO:0000313" key="8">
    <source>
        <dbReference type="Proteomes" id="UP001365542"/>
    </source>
</evidence>
<protein>
    <recommendedName>
        <fullName evidence="6">MARVEL domain-containing protein</fullName>
    </recommendedName>
</protein>
<feature type="transmembrane region" description="Helical" evidence="5">
    <location>
        <begin position="50"/>
        <end position="71"/>
    </location>
</feature>
<keyword evidence="3 5" id="KW-1133">Transmembrane helix</keyword>
<evidence type="ECO:0000256" key="1">
    <source>
        <dbReference type="ARBA" id="ARBA00004141"/>
    </source>
</evidence>
<dbReference type="Pfam" id="PF01284">
    <property type="entry name" value="MARVEL"/>
    <property type="match status" value="1"/>
</dbReference>
<organism evidence="7 8">
    <name type="scientific">Orbilia ellipsospora</name>
    <dbReference type="NCBI Taxonomy" id="2528407"/>
    <lineage>
        <taxon>Eukaryota</taxon>
        <taxon>Fungi</taxon>
        <taxon>Dikarya</taxon>
        <taxon>Ascomycota</taxon>
        <taxon>Pezizomycotina</taxon>
        <taxon>Orbiliomycetes</taxon>
        <taxon>Orbiliales</taxon>
        <taxon>Orbiliaceae</taxon>
        <taxon>Orbilia</taxon>
    </lineage>
</organism>
<proteinExistence type="predicted"/>
<dbReference type="Proteomes" id="UP001365542">
    <property type="component" value="Unassembled WGS sequence"/>
</dbReference>
<reference evidence="7 8" key="1">
    <citation type="submission" date="2019-10" db="EMBL/GenBank/DDBJ databases">
        <authorList>
            <person name="Palmer J.M."/>
        </authorList>
    </citation>
    <scope>NUCLEOTIDE SEQUENCE [LARGE SCALE GENOMIC DNA]</scope>
    <source>
        <strain evidence="7 8">TWF694</strain>
    </source>
</reference>
<keyword evidence="2 5" id="KW-0812">Transmembrane</keyword>
<evidence type="ECO:0000313" key="7">
    <source>
        <dbReference type="EMBL" id="KAK6542679.1"/>
    </source>
</evidence>
<dbReference type="PANTHER" id="PTHR39608:SF1">
    <property type="entry name" value="INTEGRAL MEMBRANE PROTEIN (AFU_ORTHOLOGUE AFUA_5G08640)"/>
    <property type="match status" value="1"/>
</dbReference>
<feature type="transmembrane region" description="Helical" evidence="5">
    <location>
        <begin position="21"/>
        <end position="44"/>
    </location>
</feature>
<feature type="transmembrane region" description="Helical" evidence="5">
    <location>
        <begin position="83"/>
        <end position="106"/>
    </location>
</feature>
<comment type="caution">
    <text evidence="7">The sequence shown here is derived from an EMBL/GenBank/DDBJ whole genome shotgun (WGS) entry which is preliminary data.</text>
</comment>
<evidence type="ECO:0000256" key="5">
    <source>
        <dbReference type="SAM" id="Phobius"/>
    </source>
</evidence>
<gene>
    <name evidence="7" type="ORF">TWF694_006623</name>
</gene>
<evidence type="ECO:0000256" key="3">
    <source>
        <dbReference type="ARBA" id="ARBA00022989"/>
    </source>
</evidence>
<comment type="subcellular location">
    <subcellularLocation>
        <location evidence="1">Membrane</location>
        <topology evidence="1">Multi-pass membrane protein</topology>
    </subcellularLocation>
</comment>